<sequence>MKIYEYQAKEIFSENGIETPAGQLALSVKEAVKKAEELDYKVALKSQVHVGGRGKVGGIKFASTKEEVEKMAEKLFNMEIKGEEVNRLLIEELQDIEEEYYLGLTLNRSKKTDTLIFSRSGGMDIEEVAAKKPEKVVKVNIDPVLGFQNFHLNPIVKAFDFDREMSKKIVPIVKKLYDIFKNNDCLLVEINPLALLADGSVKALDGKLEMDDNARYRQSKLLTMWDEEKEEKMELIGRQAGFVVIKLSGNVSVISNGAGLAISTLDALQRHGANAANILDLSGGATSEKVQKAFDVVLQDSDVESILFNIFGGITRCDEIATGVSKSLEKVPSEISVICRLQGTNRDEGIEILKEAGLEAASDLEEVVEKVVKTIKGGE</sequence>
<dbReference type="InParanoid" id="M5E0E8"/>
<dbReference type="STRING" id="1293054.HSACCH_01003"/>
<comment type="function">
    <text evidence="7">Succinyl-CoA synthetase functions in the citric acid cycle (TCA), coupling the hydrolysis of succinyl-CoA to the synthesis of either ATP or GTP and thus represents the only step of substrate-level phosphorylation in the TCA. The beta subunit provides nucleotide specificity of the enzyme and binds the substrate succinate, while the binding sites for coenzyme A and phosphate are found in the alpha subunit.</text>
</comment>
<feature type="binding site" evidence="7">
    <location>
        <position position="191"/>
    </location>
    <ligand>
        <name>Mg(2+)</name>
        <dbReference type="ChEBI" id="CHEBI:18420"/>
    </ligand>
</feature>
<keyword evidence="2 7" id="KW-0816">Tricarboxylic acid cycle</keyword>
<dbReference type="GO" id="GO:0042709">
    <property type="term" value="C:succinate-CoA ligase complex"/>
    <property type="evidence" value="ECO:0007669"/>
    <property type="project" value="TreeGrafter"/>
</dbReference>
<dbReference type="Gene3D" id="3.40.50.261">
    <property type="entry name" value="Succinyl-CoA synthetase domains"/>
    <property type="match status" value="1"/>
</dbReference>
<evidence type="ECO:0000256" key="2">
    <source>
        <dbReference type="ARBA" id="ARBA00022532"/>
    </source>
</evidence>
<dbReference type="InterPro" id="IPR011761">
    <property type="entry name" value="ATP-grasp"/>
</dbReference>
<reference evidence="11" key="1">
    <citation type="journal article" date="2013" name="Genome Announc.">
        <title>Genome Sequence of Halanaerobium saccharolyticum subsp. saccharolyticum Strain DSM 6643T, a Halophilic Hydrogen-Producing Bacterium.</title>
        <authorList>
            <person name="Kivisto A."/>
            <person name="Larjo A."/>
            <person name="Ciranna A."/>
            <person name="Santala V."/>
            <person name="Roos C."/>
            <person name="Karp M."/>
        </authorList>
    </citation>
    <scope>NUCLEOTIDE SEQUENCE [LARGE SCALE GENOMIC DNA]</scope>
    <source>
        <strain evidence="11">DSM 6643</strain>
    </source>
</reference>
<feature type="binding site" evidence="7">
    <location>
        <begin position="313"/>
        <end position="315"/>
    </location>
    <ligand>
        <name>substrate</name>
        <note>ligand shared with subunit alpha</note>
    </ligand>
</feature>
<comment type="pathway">
    <text evidence="7">Carbohydrate metabolism; tricarboxylic acid cycle; succinate from succinyl-CoA (ligase route): step 1/1.</text>
</comment>
<dbReference type="Pfam" id="PF08442">
    <property type="entry name" value="ATP-grasp_2"/>
    <property type="match status" value="1"/>
</dbReference>
<dbReference type="eggNOG" id="COG0045">
    <property type="taxonomic scope" value="Bacteria"/>
</dbReference>
<dbReference type="FunFam" id="3.30.470.20:FF:000002">
    <property type="entry name" value="Succinate--CoA ligase [ADP-forming] subunit beta"/>
    <property type="match status" value="1"/>
</dbReference>
<keyword evidence="5 7" id="KW-0547">Nucleotide-binding</keyword>
<dbReference type="InterPro" id="IPR013815">
    <property type="entry name" value="ATP_grasp_subdomain_1"/>
</dbReference>
<keyword evidence="6 7" id="KW-0460">Magnesium</keyword>
<comment type="catalytic activity">
    <reaction evidence="7">
        <text>GTP + succinate + CoA = succinyl-CoA + GDP + phosphate</text>
        <dbReference type="Rhea" id="RHEA:22120"/>
        <dbReference type="ChEBI" id="CHEBI:30031"/>
        <dbReference type="ChEBI" id="CHEBI:37565"/>
        <dbReference type="ChEBI" id="CHEBI:43474"/>
        <dbReference type="ChEBI" id="CHEBI:57287"/>
        <dbReference type="ChEBI" id="CHEBI:57292"/>
        <dbReference type="ChEBI" id="CHEBI:58189"/>
    </reaction>
</comment>
<dbReference type="GO" id="GO:0004776">
    <property type="term" value="F:succinate-CoA ligase (GDP-forming) activity"/>
    <property type="evidence" value="ECO:0007669"/>
    <property type="project" value="RHEA"/>
</dbReference>
<dbReference type="UniPathway" id="UPA00223">
    <property type="reaction ID" value="UER00999"/>
</dbReference>
<keyword evidence="4 7" id="KW-0479">Metal-binding</keyword>
<organism evidence="10 11">
    <name type="scientific">Halanaerobium saccharolyticum subsp. saccharolyticum DSM 6643</name>
    <dbReference type="NCBI Taxonomy" id="1293054"/>
    <lineage>
        <taxon>Bacteria</taxon>
        <taxon>Bacillati</taxon>
        <taxon>Bacillota</taxon>
        <taxon>Clostridia</taxon>
        <taxon>Halanaerobiales</taxon>
        <taxon>Halanaerobiaceae</taxon>
        <taxon>Halanaerobium</taxon>
    </lineage>
</organism>
<dbReference type="GO" id="GO:0006099">
    <property type="term" value="P:tricarboxylic acid cycle"/>
    <property type="evidence" value="ECO:0007669"/>
    <property type="project" value="UniProtKB-UniRule"/>
</dbReference>
<feature type="binding site" evidence="7">
    <location>
        <begin position="52"/>
        <end position="54"/>
    </location>
    <ligand>
        <name>ATP</name>
        <dbReference type="ChEBI" id="CHEBI:30616"/>
    </ligand>
</feature>
<dbReference type="Proteomes" id="UP000012063">
    <property type="component" value="Unassembled WGS sequence"/>
</dbReference>
<dbReference type="PIRSF" id="PIRSF001554">
    <property type="entry name" value="SucCS_beta"/>
    <property type="match status" value="1"/>
</dbReference>
<dbReference type="Pfam" id="PF00549">
    <property type="entry name" value="Ligase_CoA"/>
    <property type="match status" value="1"/>
</dbReference>
<dbReference type="SUPFAM" id="SSF52210">
    <property type="entry name" value="Succinyl-CoA synthetase domains"/>
    <property type="match status" value="1"/>
</dbReference>
<dbReference type="InterPro" id="IPR005809">
    <property type="entry name" value="Succ_CoA_ligase-like_bsu"/>
</dbReference>
<evidence type="ECO:0000313" key="11">
    <source>
        <dbReference type="Proteomes" id="UP000012063"/>
    </source>
</evidence>
<feature type="binding site" evidence="7">
    <location>
        <position position="256"/>
    </location>
    <ligand>
        <name>substrate</name>
        <note>ligand shared with subunit alpha</note>
    </ligand>
</feature>
<evidence type="ECO:0000256" key="3">
    <source>
        <dbReference type="ARBA" id="ARBA00022598"/>
    </source>
</evidence>
<dbReference type="SUPFAM" id="SSF56059">
    <property type="entry name" value="Glutathione synthetase ATP-binding domain-like"/>
    <property type="match status" value="1"/>
</dbReference>
<feature type="binding site" evidence="7">
    <location>
        <position position="99"/>
    </location>
    <ligand>
        <name>ATP</name>
        <dbReference type="ChEBI" id="CHEBI:30616"/>
    </ligand>
</feature>
<dbReference type="GO" id="GO:0000287">
    <property type="term" value="F:magnesium ion binding"/>
    <property type="evidence" value="ECO:0007669"/>
    <property type="project" value="UniProtKB-UniRule"/>
</dbReference>
<dbReference type="AlphaFoldDB" id="M5E0E8"/>
<dbReference type="GO" id="GO:0005524">
    <property type="term" value="F:ATP binding"/>
    <property type="evidence" value="ECO:0007669"/>
    <property type="project" value="UniProtKB-UniRule"/>
</dbReference>
<dbReference type="Gene3D" id="3.30.470.20">
    <property type="entry name" value="ATP-grasp fold, B domain"/>
    <property type="match status" value="1"/>
</dbReference>
<dbReference type="InterPro" id="IPR016102">
    <property type="entry name" value="Succinyl-CoA_synth-like"/>
</dbReference>
<keyword evidence="11" id="KW-1185">Reference proteome</keyword>
<dbReference type="InterPro" id="IPR005811">
    <property type="entry name" value="SUCC_ACL_C"/>
</dbReference>
<dbReference type="RefSeq" id="WP_005488349.1">
    <property type="nucleotide sequence ID" value="NZ_CAUI01000010.1"/>
</dbReference>
<feature type="binding site" evidence="7">
    <location>
        <position position="91"/>
    </location>
    <ligand>
        <name>ATP</name>
        <dbReference type="ChEBI" id="CHEBI:30616"/>
    </ligand>
</feature>
<dbReference type="EMBL" id="CAUI01000010">
    <property type="protein sequence ID" value="CCU78938.1"/>
    <property type="molecule type" value="Genomic_DNA"/>
</dbReference>
<evidence type="ECO:0000256" key="7">
    <source>
        <dbReference type="HAMAP-Rule" id="MF_00558"/>
    </source>
</evidence>
<keyword evidence="3 7" id="KW-0436">Ligase</keyword>
<dbReference type="InterPro" id="IPR017866">
    <property type="entry name" value="Succ-CoA_synthase_bsu_CS"/>
</dbReference>
<keyword evidence="7 8" id="KW-0067">ATP-binding</keyword>
<evidence type="ECO:0000256" key="5">
    <source>
        <dbReference type="ARBA" id="ARBA00022741"/>
    </source>
</evidence>
<dbReference type="OrthoDB" id="9802602at2"/>
<evidence type="ECO:0000256" key="1">
    <source>
        <dbReference type="ARBA" id="ARBA00009182"/>
    </source>
</evidence>
<comment type="catalytic activity">
    <reaction evidence="7">
        <text>succinate + ATP + CoA = succinyl-CoA + ADP + phosphate</text>
        <dbReference type="Rhea" id="RHEA:17661"/>
        <dbReference type="ChEBI" id="CHEBI:30031"/>
        <dbReference type="ChEBI" id="CHEBI:30616"/>
        <dbReference type="ChEBI" id="CHEBI:43474"/>
        <dbReference type="ChEBI" id="CHEBI:57287"/>
        <dbReference type="ChEBI" id="CHEBI:57292"/>
        <dbReference type="ChEBI" id="CHEBI:456216"/>
        <dbReference type="EC" id="6.2.1.5"/>
    </reaction>
</comment>
<feature type="binding site" evidence="7">
    <location>
        <position position="45"/>
    </location>
    <ligand>
        <name>ATP</name>
        <dbReference type="ChEBI" id="CHEBI:30616"/>
    </ligand>
</feature>
<dbReference type="GO" id="GO:0004775">
    <property type="term" value="F:succinate-CoA ligase (ADP-forming) activity"/>
    <property type="evidence" value="ECO:0007669"/>
    <property type="project" value="UniProtKB-UniRule"/>
</dbReference>
<dbReference type="HAMAP" id="MF_00558">
    <property type="entry name" value="Succ_CoA_beta"/>
    <property type="match status" value="1"/>
</dbReference>
<dbReference type="NCBIfam" id="TIGR01016">
    <property type="entry name" value="sucCoAbeta"/>
    <property type="match status" value="1"/>
</dbReference>
<comment type="similarity">
    <text evidence="1 7">Belongs to the succinate/malate CoA ligase beta subunit family.</text>
</comment>
<accession>M5E0E8</accession>
<dbReference type="NCBIfam" id="NF001913">
    <property type="entry name" value="PRK00696.1"/>
    <property type="match status" value="1"/>
</dbReference>
<dbReference type="InterPro" id="IPR013650">
    <property type="entry name" value="ATP-grasp_succ-CoA_synth-type"/>
</dbReference>
<dbReference type="GO" id="GO:0006104">
    <property type="term" value="P:succinyl-CoA metabolic process"/>
    <property type="evidence" value="ECO:0007669"/>
    <property type="project" value="TreeGrafter"/>
</dbReference>
<feature type="binding site" evidence="7">
    <location>
        <position position="205"/>
    </location>
    <ligand>
        <name>Mg(2+)</name>
        <dbReference type="ChEBI" id="CHEBI:18420"/>
    </ligand>
</feature>
<dbReference type="FunCoup" id="M5E0E8">
    <property type="interactions" value="407"/>
</dbReference>
<comment type="caution">
    <text evidence="10">The sequence shown here is derived from an EMBL/GenBank/DDBJ whole genome shotgun (WGS) entry which is preliminary data.</text>
</comment>
<feature type="binding site" evidence="7">
    <location>
        <position position="94"/>
    </location>
    <ligand>
        <name>ATP</name>
        <dbReference type="ChEBI" id="CHEBI:30616"/>
    </ligand>
</feature>
<dbReference type="Gene3D" id="3.30.1490.20">
    <property type="entry name" value="ATP-grasp fold, A domain"/>
    <property type="match status" value="1"/>
</dbReference>
<evidence type="ECO:0000313" key="10">
    <source>
        <dbReference type="EMBL" id="CCU78938.1"/>
    </source>
</evidence>
<comment type="cofactor">
    <cofactor evidence="7">
        <name>Mg(2+)</name>
        <dbReference type="ChEBI" id="CHEBI:18420"/>
    </cofactor>
    <text evidence="7">Binds 1 Mg(2+) ion per subunit.</text>
</comment>
<evidence type="ECO:0000256" key="8">
    <source>
        <dbReference type="PROSITE-ProRule" id="PRU00409"/>
    </source>
</evidence>
<feature type="domain" description="ATP-grasp" evidence="9">
    <location>
        <begin position="9"/>
        <end position="244"/>
    </location>
</feature>
<name>M5E0E8_9FIRM</name>
<evidence type="ECO:0000259" key="9">
    <source>
        <dbReference type="PROSITE" id="PS50975"/>
    </source>
</evidence>
<gene>
    <name evidence="7" type="primary">sucC</name>
    <name evidence="10" type="ORF">HSACCH_01003</name>
</gene>
<comment type="subunit">
    <text evidence="7">Heterotetramer of two alpha and two beta subunits.</text>
</comment>
<protein>
    <recommendedName>
        <fullName evidence="7">Succinate--CoA ligase [ADP-forming] subunit beta</fullName>
        <ecNumber evidence="7">6.2.1.5</ecNumber>
    </recommendedName>
    <alternativeName>
        <fullName evidence="7">Succinyl-CoA synthetase subunit beta</fullName>
        <shortName evidence="7">SCS-beta</shortName>
    </alternativeName>
</protein>
<dbReference type="PANTHER" id="PTHR11815:SF10">
    <property type="entry name" value="SUCCINATE--COA LIGASE [GDP-FORMING] SUBUNIT BETA, MITOCHONDRIAL"/>
    <property type="match status" value="1"/>
</dbReference>
<dbReference type="EC" id="6.2.1.5" evidence="7"/>
<dbReference type="PANTHER" id="PTHR11815">
    <property type="entry name" value="SUCCINYL-COA SYNTHETASE BETA CHAIN"/>
    <property type="match status" value="1"/>
</dbReference>
<dbReference type="PROSITE" id="PS50975">
    <property type="entry name" value="ATP_GRASP"/>
    <property type="match status" value="1"/>
</dbReference>
<evidence type="ECO:0000256" key="4">
    <source>
        <dbReference type="ARBA" id="ARBA00022723"/>
    </source>
</evidence>
<proteinExistence type="inferred from homology"/>
<evidence type="ECO:0000256" key="6">
    <source>
        <dbReference type="ARBA" id="ARBA00022842"/>
    </source>
</evidence>
<dbReference type="PROSITE" id="PS01217">
    <property type="entry name" value="SUCCINYL_COA_LIG_3"/>
    <property type="match status" value="1"/>
</dbReference>